<protein>
    <submittedName>
        <fullName evidence="1">Uncharacterized protein</fullName>
    </submittedName>
</protein>
<accession>A0A8S5MVB4</accession>
<sequence>MTDPSKVVETWLKRVGRSSFSYSDRATKQPASVKKFNPVKLDETAEKLIDSIYKWWYGETKTKPRFNDVVICLSQYVSRNNNLANKLVPHVPDLKDLNYIWDKDSRISVTSGDPDTYMGISRQHINKWYEHYSAIETDFGQLADEVITDCIAAPSTLKFAKAAALMVVLNERRTNETSTTAP</sequence>
<evidence type="ECO:0000313" key="1">
    <source>
        <dbReference type="EMBL" id="DAD86281.1"/>
    </source>
</evidence>
<reference evidence="1" key="1">
    <citation type="journal article" date="2021" name="Proc. Natl. Acad. Sci. U.S.A.">
        <title>A Catalog of Tens of Thousands of Viruses from Human Metagenomes Reveals Hidden Associations with Chronic Diseases.</title>
        <authorList>
            <person name="Tisza M.J."/>
            <person name="Buck C.B."/>
        </authorList>
    </citation>
    <scope>NUCLEOTIDE SEQUENCE</scope>
    <source>
        <strain evidence="1">Ctsus30</strain>
    </source>
</reference>
<dbReference type="EMBL" id="BK014997">
    <property type="protein sequence ID" value="DAD86281.1"/>
    <property type="molecule type" value="Genomic_DNA"/>
</dbReference>
<name>A0A8S5MVB4_9CAUD</name>
<proteinExistence type="predicted"/>
<organism evidence="1">
    <name type="scientific">Siphoviridae sp. ctsus30</name>
    <dbReference type="NCBI Taxonomy" id="2826488"/>
    <lineage>
        <taxon>Viruses</taxon>
        <taxon>Duplodnaviria</taxon>
        <taxon>Heunggongvirae</taxon>
        <taxon>Uroviricota</taxon>
        <taxon>Caudoviricetes</taxon>
    </lineage>
</organism>